<organism evidence="10 11">
    <name type="scientific">Polistes dominula</name>
    <name type="common">European paper wasp</name>
    <name type="synonym">Vespa dominula</name>
    <dbReference type="NCBI Taxonomy" id="743375"/>
    <lineage>
        <taxon>Eukaryota</taxon>
        <taxon>Metazoa</taxon>
        <taxon>Ecdysozoa</taxon>
        <taxon>Arthropoda</taxon>
        <taxon>Hexapoda</taxon>
        <taxon>Insecta</taxon>
        <taxon>Pterygota</taxon>
        <taxon>Neoptera</taxon>
        <taxon>Endopterygota</taxon>
        <taxon>Hymenoptera</taxon>
        <taxon>Apocrita</taxon>
        <taxon>Aculeata</taxon>
        <taxon>Vespoidea</taxon>
        <taxon>Vespidae</taxon>
        <taxon>Polistinae</taxon>
        <taxon>Polistini</taxon>
        <taxon>Polistes</taxon>
    </lineage>
</organism>
<dbReference type="Gene3D" id="2.60.40.10">
    <property type="entry name" value="Immunoglobulins"/>
    <property type="match status" value="1"/>
</dbReference>
<sequence length="337" mass="39828">MIFYVSFIVFLYTSNILSIYIDENIYCREKDRLITSEDSDEYLLASVEINAMVKLLCRYCNDNEEIQAKIWYYQDRLQTLAEKEVEIGMDNNASYNKIYVTLDLSLVIKNIEKTDAGIYRCHGQEGQDEEYKFNYRIEPILKDQSDTFIETGNITKWEEYRVINLLSVTTRFAVSKMVDLVYLRQQGIILEVISEWGPWSQCQKCIRNVGIRTRTGYCRLKRQFDQTVILDNTSEIVQFFNKTPMLPCKSILLQEDFPIISSAVRYLPEFLLEEACRNCTRVKKKKKGKKFKYRKQYVFSEGAHFAISCPEYVTVLFYTIIVYCRISLQDYLWAVKE</sequence>
<evidence type="ECO:0000256" key="1">
    <source>
        <dbReference type="ARBA" id="ARBA00004479"/>
    </source>
</evidence>
<feature type="chain" id="PRO_5045821516" evidence="8">
    <location>
        <begin position="19"/>
        <end position="337"/>
    </location>
</feature>
<dbReference type="Proteomes" id="UP000694924">
    <property type="component" value="Unplaced"/>
</dbReference>
<evidence type="ECO:0000256" key="4">
    <source>
        <dbReference type="ARBA" id="ARBA00022729"/>
    </source>
</evidence>
<evidence type="ECO:0000256" key="6">
    <source>
        <dbReference type="ARBA" id="ARBA00023136"/>
    </source>
</evidence>
<evidence type="ECO:0000256" key="5">
    <source>
        <dbReference type="ARBA" id="ARBA00022989"/>
    </source>
</evidence>
<keyword evidence="7" id="KW-0325">Glycoprotein</keyword>
<dbReference type="SUPFAM" id="SSF48726">
    <property type="entry name" value="Immunoglobulin"/>
    <property type="match status" value="1"/>
</dbReference>
<dbReference type="InterPro" id="IPR039311">
    <property type="entry name" value="FAM187A/B"/>
</dbReference>
<evidence type="ECO:0000313" key="10">
    <source>
        <dbReference type="Proteomes" id="UP000694924"/>
    </source>
</evidence>
<protein>
    <submittedName>
        <fullName evidence="11">Uncharacterized protein LOC107064513</fullName>
    </submittedName>
</protein>
<dbReference type="PANTHER" id="PTHR32178:SF6">
    <property type="entry name" value="IG-LIKE DOMAIN-CONTAINING PROTEIN"/>
    <property type="match status" value="1"/>
</dbReference>
<dbReference type="GeneID" id="107064513"/>
<evidence type="ECO:0000256" key="8">
    <source>
        <dbReference type="SAM" id="SignalP"/>
    </source>
</evidence>
<evidence type="ECO:0000256" key="7">
    <source>
        <dbReference type="ARBA" id="ARBA00023180"/>
    </source>
</evidence>
<dbReference type="Pfam" id="PF07686">
    <property type="entry name" value="V-set"/>
    <property type="match status" value="1"/>
</dbReference>
<comment type="similarity">
    <text evidence="2">Belongs to the FAM187 family.</text>
</comment>
<feature type="signal peptide" evidence="8">
    <location>
        <begin position="1"/>
        <end position="18"/>
    </location>
</feature>
<dbReference type="InterPro" id="IPR013106">
    <property type="entry name" value="Ig_V-set"/>
</dbReference>
<keyword evidence="4 8" id="KW-0732">Signal</keyword>
<evidence type="ECO:0000256" key="2">
    <source>
        <dbReference type="ARBA" id="ARBA00008727"/>
    </source>
</evidence>
<dbReference type="InterPro" id="IPR007110">
    <property type="entry name" value="Ig-like_dom"/>
</dbReference>
<keyword evidence="3" id="KW-0812">Transmembrane</keyword>
<keyword evidence="5" id="KW-1133">Transmembrane helix</keyword>
<keyword evidence="6" id="KW-0472">Membrane</keyword>
<keyword evidence="10" id="KW-1185">Reference proteome</keyword>
<feature type="domain" description="Ig-like" evidence="9">
    <location>
        <begin position="53"/>
        <end position="134"/>
    </location>
</feature>
<dbReference type="InterPro" id="IPR036179">
    <property type="entry name" value="Ig-like_dom_sf"/>
</dbReference>
<dbReference type="PROSITE" id="PS50835">
    <property type="entry name" value="IG_LIKE"/>
    <property type="match status" value="1"/>
</dbReference>
<accession>A0ABM1HXQ9</accession>
<dbReference type="InterPro" id="IPR013783">
    <property type="entry name" value="Ig-like_fold"/>
</dbReference>
<name>A0ABM1HXQ9_POLDO</name>
<reference evidence="11" key="1">
    <citation type="submission" date="2025-08" db="UniProtKB">
        <authorList>
            <consortium name="RefSeq"/>
        </authorList>
    </citation>
    <scope>IDENTIFICATION</scope>
    <source>
        <tissue evidence="11">Whole body</tissue>
    </source>
</reference>
<dbReference type="RefSeq" id="XP_015172746.1">
    <property type="nucleotide sequence ID" value="XM_015317260.1"/>
</dbReference>
<evidence type="ECO:0000313" key="11">
    <source>
        <dbReference type="RefSeq" id="XP_015172746.1"/>
    </source>
</evidence>
<evidence type="ECO:0000256" key="3">
    <source>
        <dbReference type="ARBA" id="ARBA00022692"/>
    </source>
</evidence>
<dbReference type="PANTHER" id="PTHR32178">
    <property type="entry name" value="FAM187"/>
    <property type="match status" value="1"/>
</dbReference>
<proteinExistence type="inferred from homology"/>
<evidence type="ECO:0000259" key="9">
    <source>
        <dbReference type="PROSITE" id="PS50835"/>
    </source>
</evidence>
<gene>
    <name evidence="11" type="primary">LOC107064513</name>
</gene>
<comment type="subcellular location">
    <subcellularLocation>
        <location evidence="1">Membrane</location>
        <topology evidence="1">Single-pass type I membrane protein</topology>
    </subcellularLocation>
</comment>